<evidence type="ECO:0000313" key="1">
    <source>
        <dbReference type="EMBL" id="SDP27029.1"/>
    </source>
</evidence>
<protein>
    <recommendedName>
        <fullName evidence="3">UDP-N-acetylmuramyl pentapeptide phosphotransferase/UDP-N-acetylglucosamine-1-phosphate transferase</fullName>
    </recommendedName>
</protein>
<proteinExistence type="predicted"/>
<name>A0A1H0RCX0_9ACTN</name>
<dbReference type="RefSeq" id="WP_245771795.1">
    <property type="nucleotide sequence ID" value="NZ_FNIE01000021.1"/>
</dbReference>
<accession>A0A1H0RCX0</accession>
<dbReference type="Proteomes" id="UP000199341">
    <property type="component" value="Unassembled WGS sequence"/>
</dbReference>
<dbReference type="AlphaFoldDB" id="A0A1H0RCX0"/>
<reference evidence="1 2" key="1">
    <citation type="submission" date="2016-10" db="EMBL/GenBank/DDBJ databases">
        <authorList>
            <person name="de Groot N.N."/>
        </authorList>
    </citation>
    <scope>NUCLEOTIDE SEQUENCE [LARGE SCALE GENOMIC DNA]</scope>
    <source>
        <strain evidence="1 2">CGMCC 4.2022</strain>
    </source>
</reference>
<gene>
    <name evidence="1" type="ORF">SAMN05216259_12180</name>
</gene>
<evidence type="ECO:0008006" key="3">
    <source>
        <dbReference type="Google" id="ProtNLM"/>
    </source>
</evidence>
<evidence type="ECO:0000313" key="2">
    <source>
        <dbReference type="Proteomes" id="UP000199341"/>
    </source>
</evidence>
<keyword evidence="2" id="KW-1185">Reference proteome</keyword>
<organism evidence="1 2">
    <name type="scientific">Actinacidiphila guanduensis</name>
    <dbReference type="NCBI Taxonomy" id="310781"/>
    <lineage>
        <taxon>Bacteria</taxon>
        <taxon>Bacillati</taxon>
        <taxon>Actinomycetota</taxon>
        <taxon>Actinomycetes</taxon>
        <taxon>Kitasatosporales</taxon>
        <taxon>Streptomycetaceae</taxon>
        <taxon>Actinacidiphila</taxon>
    </lineage>
</organism>
<dbReference type="EMBL" id="FNIE01000021">
    <property type="protein sequence ID" value="SDP27029.1"/>
    <property type="molecule type" value="Genomic_DNA"/>
</dbReference>
<sequence>MRRAGTLSVAAAAAAATRAAYRQLRRRPPVEARLWSRTNYAGHGVELYGGLAAAAGAVTAMAAARGVSVRTRIAAVGAALAAGACGAYDDQKGSADERGFATHLRALRERRLTSGGVKLLGIGAAGLAAGALLKARPLDQVLAGVVIAGTAHAVNLMDVAPGRAAKALITAGVPGLLRRGPGSVLASAPIGAAAAVLRDDLSERTMLGDAGAHALGAALGAGVALAEGRAALMLHAAVVVVLAAAGDRMAIGERVWNAPGVRRVDSWGRVPHPYG</sequence>
<dbReference type="STRING" id="310781.SAMN05216259_12180"/>